<reference evidence="2 3" key="1">
    <citation type="submission" date="2020-04" db="EMBL/GenBank/DDBJ databases">
        <title>Gordonia sp. nov. TBRC 11910.</title>
        <authorList>
            <person name="Suriyachadkun C."/>
        </authorList>
    </citation>
    <scope>NUCLEOTIDE SEQUENCE [LARGE SCALE GENOMIC DNA]</scope>
    <source>
        <strain evidence="2 3">TBRC 11910</strain>
    </source>
</reference>
<gene>
    <name evidence="2" type="ORF">HH308_18055</name>
</gene>
<dbReference type="EMBL" id="JABBNB010000020">
    <property type="protein sequence ID" value="NMO03119.1"/>
    <property type="molecule type" value="Genomic_DNA"/>
</dbReference>
<evidence type="ECO:0000313" key="3">
    <source>
        <dbReference type="Proteomes" id="UP000550729"/>
    </source>
</evidence>
<organism evidence="2 3">
    <name type="scientific">Gordonia asplenii</name>
    <dbReference type="NCBI Taxonomy" id="2725283"/>
    <lineage>
        <taxon>Bacteria</taxon>
        <taxon>Bacillati</taxon>
        <taxon>Actinomycetota</taxon>
        <taxon>Actinomycetes</taxon>
        <taxon>Mycobacteriales</taxon>
        <taxon>Gordoniaceae</taxon>
        <taxon>Gordonia</taxon>
    </lineage>
</organism>
<protein>
    <submittedName>
        <fullName evidence="2">Uncharacterized protein</fullName>
    </submittedName>
</protein>
<dbReference type="AlphaFoldDB" id="A0A848KXQ1"/>
<feature type="region of interest" description="Disordered" evidence="1">
    <location>
        <begin position="86"/>
        <end position="113"/>
    </location>
</feature>
<dbReference type="Proteomes" id="UP000550729">
    <property type="component" value="Unassembled WGS sequence"/>
</dbReference>
<sequence>MMPTDRYADATRGEDLGLGADEVGVRRFTRGTDSLDVVQSALDAAADTAAERFERYRDEHLDDRESPGYELVRTAMFAAKDRADKFARETTKPSTHPAKNVVEGSNTNTQQRN</sequence>
<evidence type="ECO:0000313" key="2">
    <source>
        <dbReference type="EMBL" id="NMO03119.1"/>
    </source>
</evidence>
<accession>A0A848KXQ1</accession>
<dbReference type="RefSeq" id="WP_170195627.1">
    <property type="nucleotide sequence ID" value="NZ_JABBNB010000020.1"/>
</dbReference>
<feature type="compositionally biased region" description="Polar residues" evidence="1">
    <location>
        <begin position="103"/>
        <end position="113"/>
    </location>
</feature>
<name>A0A848KXQ1_9ACTN</name>
<evidence type="ECO:0000256" key="1">
    <source>
        <dbReference type="SAM" id="MobiDB-lite"/>
    </source>
</evidence>
<proteinExistence type="predicted"/>
<keyword evidence="3" id="KW-1185">Reference proteome</keyword>
<comment type="caution">
    <text evidence="2">The sequence shown here is derived from an EMBL/GenBank/DDBJ whole genome shotgun (WGS) entry which is preliminary data.</text>
</comment>